<evidence type="ECO:0000256" key="7">
    <source>
        <dbReference type="SAM" id="MobiDB-lite"/>
    </source>
</evidence>
<dbReference type="GO" id="GO:0009055">
    <property type="term" value="F:electron transfer activity"/>
    <property type="evidence" value="ECO:0007669"/>
    <property type="project" value="InterPro"/>
</dbReference>
<dbReference type="GO" id="GO:0046872">
    <property type="term" value="F:metal ion binding"/>
    <property type="evidence" value="ECO:0007669"/>
    <property type="project" value="UniProtKB-KW"/>
</dbReference>
<evidence type="ECO:0000256" key="1">
    <source>
        <dbReference type="ARBA" id="ARBA00022448"/>
    </source>
</evidence>
<dbReference type="AlphaFoldDB" id="A0A318TAD0"/>
<evidence type="ECO:0000256" key="2">
    <source>
        <dbReference type="ARBA" id="ARBA00022617"/>
    </source>
</evidence>
<feature type="domain" description="Cytochrome c" evidence="8">
    <location>
        <begin position="78"/>
        <end position="154"/>
    </location>
</feature>
<dbReference type="Proteomes" id="UP000248148">
    <property type="component" value="Unassembled WGS sequence"/>
</dbReference>
<proteinExistence type="predicted"/>
<evidence type="ECO:0000256" key="6">
    <source>
        <dbReference type="PROSITE-ProRule" id="PRU00433"/>
    </source>
</evidence>
<dbReference type="EMBL" id="QJTI01000016">
    <property type="protein sequence ID" value="PYF01921.1"/>
    <property type="molecule type" value="Genomic_DNA"/>
</dbReference>
<protein>
    <submittedName>
        <fullName evidence="9">Cytochrome c553</fullName>
    </submittedName>
</protein>
<evidence type="ECO:0000313" key="10">
    <source>
        <dbReference type="Proteomes" id="UP000248148"/>
    </source>
</evidence>
<keyword evidence="10" id="KW-1185">Reference proteome</keyword>
<keyword evidence="5 6" id="KW-0408">Iron</keyword>
<keyword evidence="3 6" id="KW-0479">Metal-binding</keyword>
<comment type="caution">
    <text evidence="9">The sequence shown here is derived from an EMBL/GenBank/DDBJ whole genome shotgun (WGS) entry which is preliminary data.</text>
</comment>
<dbReference type="Gene3D" id="1.10.760.10">
    <property type="entry name" value="Cytochrome c-like domain"/>
    <property type="match status" value="1"/>
</dbReference>
<dbReference type="SUPFAM" id="SSF46626">
    <property type="entry name" value="Cytochrome c"/>
    <property type="match status" value="1"/>
</dbReference>
<sequence length="171" mass="18142">MPGSRRKAILLCGAWAAQPQLASHDSQRAPTPAEAARRADRVGRGRRSDVVVSLQITKVAALVIGAVLMTTATAKAGGDRELGEYLSTECVTCHQLSGRNDGIPSIVGWPESSLVQALSDFREHRRDNAVMRSIAIKFTDDELAALAAYFGSLAPDHETQSVAASDGATTK</sequence>
<feature type="region of interest" description="Disordered" evidence="7">
    <location>
        <begin position="22"/>
        <end position="42"/>
    </location>
</feature>
<gene>
    <name evidence="9" type="ORF">BJ122_11653</name>
</gene>
<dbReference type="GO" id="GO:0020037">
    <property type="term" value="F:heme binding"/>
    <property type="evidence" value="ECO:0007669"/>
    <property type="project" value="InterPro"/>
</dbReference>
<evidence type="ECO:0000256" key="3">
    <source>
        <dbReference type="ARBA" id="ARBA00022723"/>
    </source>
</evidence>
<keyword evidence="1" id="KW-0813">Transport</keyword>
<dbReference type="InterPro" id="IPR009056">
    <property type="entry name" value="Cyt_c-like_dom"/>
</dbReference>
<dbReference type="InterPro" id="IPR036909">
    <property type="entry name" value="Cyt_c-like_dom_sf"/>
</dbReference>
<dbReference type="PANTHER" id="PTHR33751">
    <property type="entry name" value="CBB3-TYPE CYTOCHROME C OXIDASE SUBUNIT FIXP"/>
    <property type="match status" value="1"/>
</dbReference>
<reference evidence="9 10" key="1">
    <citation type="submission" date="2018-06" db="EMBL/GenBank/DDBJ databases">
        <title>Genomic Encyclopedia of Archaeal and Bacterial Type Strains, Phase II (KMG-II): from individual species to whole genera.</title>
        <authorList>
            <person name="Goeker M."/>
        </authorList>
    </citation>
    <scope>NUCLEOTIDE SEQUENCE [LARGE SCALE GENOMIC DNA]</scope>
    <source>
        <strain evidence="9 10">JCM 11668</strain>
    </source>
</reference>
<evidence type="ECO:0000313" key="9">
    <source>
        <dbReference type="EMBL" id="PYF01921.1"/>
    </source>
</evidence>
<evidence type="ECO:0000256" key="5">
    <source>
        <dbReference type="ARBA" id="ARBA00023004"/>
    </source>
</evidence>
<organism evidence="9 10">
    <name type="scientific">Rhodopseudomonas faecalis</name>
    <dbReference type="NCBI Taxonomy" id="99655"/>
    <lineage>
        <taxon>Bacteria</taxon>
        <taxon>Pseudomonadati</taxon>
        <taxon>Pseudomonadota</taxon>
        <taxon>Alphaproteobacteria</taxon>
        <taxon>Hyphomicrobiales</taxon>
        <taxon>Nitrobacteraceae</taxon>
        <taxon>Rhodopseudomonas</taxon>
    </lineage>
</organism>
<dbReference type="PANTHER" id="PTHR33751:SF9">
    <property type="entry name" value="CYTOCHROME C4"/>
    <property type="match status" value="1"/>
</dbReference>
<evidence type="ECO:0000256" key="4">
    <source>
        <dbReference type="ARBA" id="ARBA00022982"/>
    </source>
</evidence>
<name>A0A318TAD0_9BRAD</name>
<keyword evidence="4" id="KW-0249">Electron transport</keyword>
<accession>A0A318TAD0</accession>
<keyword evidence="2 6" id="KW-0349">Heme</keyword>
<dbReference type="InterPro" id="IPR050597">
    <property type="entry name" value="Cytochrome_c_Oxidase_Subunit"/>
</dbReference>
<evidence type="ECO:0000259" key="8">
    <source>
        <dbReference type="PROSITE" id="PS51007"/>
    </source>
</evidence>
<dbReference type="Pfam" id="PF00034">
    <property type="entry name" value="Cytochrom_C"/>
    <property type="match status" value="1"/>
</dbReference>
<dbReference type="PROSITE" id="PS51007">
    <property type="entry name" value="CYTC"/>
    <property type="match status" value="1"/>
</dbReference>